<feature type="compositionally biased region" description="Basic and acidic residues" evidence="12">
    <location>
        <begin position="253"/>
        <end position="263"/>
    </location>
</feature>
<dbReference type="GO" id="GO:0005085">
    <property type="term" value="F:guanyl-nucleotide exchange factor activity"/>
    <property type="evidence" value="ECO:0007669"/>
    <property type="project" value="InterPro"/>
</dbReference>
<dbReference type="InterPro" id="IPR000904">
    <property type="entry name" value="Sec7_dom"/>
</dbReference>
<evidence type="ECO:0000256" key="3">
    <source>
        <dbReference type="ARBA" id="ARBA00008146"/>
    </source>
</evidence>
<feature type="region of interest" description="Disordered" evidence="12">
    <location>
        <begin position="331"/>
        <end position="568"/>
    </location>
</feature>
<feature type="compositionally biased region" description="Polar residues" evidence="12">
    <location>
        <begin position="273"/>
        <end position="282"/>
    </location>
</feature>
<dbReference type="Gene3D" id="2.30.29.30">
    <property type="entry name" value="Pleckstrin-homology domain (PH domain)/Phosphotyrosine-binding domain (PTB)"/>
    <property type="match status" value="1"/>
</dbReference>
<dbReference type="Pfam" id="PF01423">
    <property type="entry name" value="LSM"/>
    <property type="match status" value="1"/>
</dbReference>
<feature type="region of interest" description="Disordered" evidence="12">
    <location>
        <begin position="1468"/>
        <end position="1506"/>
    </location>
</feature>
<feature type="compositionally biased region" description="Polar residues" evidence="12">
    <location>
        <begin position="1167"/>
        <end position="1182"/>
    </location>
</feature>
<dbReference type="SMART" id="SM00222">
    <property type="entry name" value="Sec7"/>
    <property type="match status" value="1"/>
</dbReference>
<evidence type="ECO:0000256" key="1">
    <source>
        <dbReference type="ARBA" id="ARBA00004123"/>
    </source>
</evidence>
<dbReference type="SMART" id="SM00233">
    <property type="entry name" value="PH"/>
    <property type="match status" value="1"/>
</dbReference>
<dbReference type="SUPFAM" id="SSF50729">
    <property type="entry name" value="PH domain-like"/>
    <property type="match status" value="1"/>
</dbReference>
<evidence type="ECO:0000313" key="16">
    <source>
        <dbReference type="EMBL" id="PSR72413.1"/>
    </source>
</evidence>
<dbReference type="PANTHER" id="PTHR12777">
    <property type="entry name" value="SMALL NUCLEAR RIBONUCLEOPROTEIN SM D2"/>
    <property type="match status" value="1"/>
</dbReference>
<comment type="function">
    <text evidence="10">Plays a role in pre-mRNA splicing as a core component of the spliceosomal U1, U2, U4 and U5 small nuclear ribonucleoproteins (snRNPs), the building blocks of the spliceosome.</text>
</comment>
<dbReference type="EMBL" id="MLYV02001192">
    <property type="protein sequence ID" value="PSR72413.1"/>
    <property type="molecule type" value="Genomic_DNA"/>
</dbReference>
<feature type="compositionally biased region" description="Pro residues" evidence="12">
    <location>
        <begin position="1388"/>
        <end position="1397"/>
    </location>
</feature>
<feature type="compositionally biased region" description="Basic and acidic residues" evidence="12">
    <location>
        <begin position="382"/>
        <end position="395"/>
    </location>
</feature>
<reference evidence="16 17" key="1">
    <citation type="submission" date="2018-02" db="EMBL/GenBank/DDBJ databases">
        <title>Genome sequence of the basidiomycete white-rot fungus Phlebia centrifuga.</title>
        <authorList>
            <person name="Granchi Z."/>
            <person name="Peng M."/>
            <person name="de Vries R.P."/>
            <person name="Hilden K."/>
            <person name="Makela M.R."/>
            <person name="Grigoriev I."/>
            <person name="Riley R."/>
        </authorList>
    </citation>
    <scope>NUCLEOTIDE SEQUENCE [LARGE SCALE GENOMIC DNA]</scope>
    <source>
        <strain evidence="16 17">FBCC195</strain>
    </source>
</reference>
<dbReference type="SMART" id="SM00651">
    <property type="entry name" value="Sm"/>
    <property type="match status" value="1"/>
</dbReference>
<evidence type="ECO:0000256" key="6">
    <source>
        <dbReference type="ARBA" id="ARBA00023187"/>
    </source>
</evidence>
<dbReference type="InterPro" id="IPR001163">
    <property type="entry name" value="Sm_dom_euk/arc"/>
</dbReference>
<feature type="compositionally biased region" description="Basic and acidic residues" evidence="12">
    <location>
        <begin position="441"/>
        <end position="456"/>
    </location>
</feature>
<comment type="caution">
    <text evidence="16">The sequence shown here is derived from an EMBL/GenBank/DDBJ whole genome shotgun (WGS) entry which is preliminary data.</text>
</comment>
<accession>A0A2R6NJ94</accession>
<feature type="compositionally biased region" description="Polar residues" evidence="12">
    <location>
        <begin position="1332"/>
        <end position="1343"/>
    </location>
</feature>
<evidence type="ECO:0000313" key="17">
    <source>
        <dbReference type="Proteomes" id="UP000186601"/>
    </source>
</evidence>
<evidence type="ECO:0000256" key="2">
    <source>
        <dbReference type="ARBA" id="ARBA00004514"/>
    </source>
</evidence>
<feature type="region of interest" description="Disordered" evidence="12">
    <location>
        <begin position="126"/>
        <end position="162"/>
    </location>
</feature>
<evidence type="ECO:0000259" key="15">
    <source>
        <dbReference type="PROSITE" id="PS52002"/>
    </source>
</evidence>
<dbReference type="Pfam" id="PF01369">
    <property type="entry name" value="Sec7"/>
    <property type="match status" value="1"/>
</dbReference>
<dbReference type="PROSITE" id="PS50003">
    <property type="entry name" value="PH_DOMAIN"/>
    <property type="match status" value="1"/>
</dbReference>
<feature type="compositionally biased region" description="Low complexity" evidence="12">
    <location>
        <begin position="598"/>
        <end position="616"/>
    </location>
</feature>
<feature type="domain" description="PH" evidence="13">
    <location>
        <begin position="922"/>
        <end position="1048"/>
    </location>
</feature>
<dbReference type="Proteomes" id="UP000186601">
    <property type="component" value="Unassembled WGS sequence"/>
</dbReference>
<feature type="compositionally biased region" description="Polar residues" evidence="12">
    <location>
        <begin position="1401"/>
        <end position="1413"/>
    </location>
</feature>
<proteinExistence type="inferred from homology"/>
<gene>
    <name evidence="16" type="ORF">PHLCEN_2v11756</name>
</gene>
<comment type="similarity">
    <text evidence="3">Belongs to the snRNP core protein family.</text>
</comment>
<dbReference type="InterPro" id="IPR023394">
    <property type="entry name" value="Sec7_C_sf"/>
</dbReference>
<feature type="compositionally biased region" description="Low complexity" evidence="12">
    <location>
        <begin position="127"/>
        <end position="140"/>
    </location>
</feature>
<dbReference type="InterPro" id="IPR035999">
    <property type="entry name" value="Sec7_dom_sf"/>
</dbReference>
<dbReference type="Gene3D" id="2.30.30.100">
    <property type="match status" value="1"/>
</dbReference>
<dbReference type="SUPFAM" id="SSF50182">
    <property type="entry name" value="Sm-like ribonucleoproteins"/>
    <property type="match status" value="1"/>
</dbReference>
<organism evidence="16 17">
    <name type="scientific">Hermanssonia centrifuga</name>
    <dbReference type="NCBI Taxonomy" id="98765"/>
    <lineage>
        <taxon>Eukaryota</taxon>
        <taxon>Fungi</taxon>
        <taxon>Dikarya</taxon>
        <taxon>Basidiomycota</taxon>
        <taxon>Agaricomycotina</taxon>
        <taxon>Agaricomycetes</taxon>
        <taxon>Polyporales</taxon>
        <taxon>Meruliaceae</taxon>
        <taxon>Hermanssonia</taxon>
    </lineage>
</organism>
<feature type="compositionally biased region" description="Polar residues" evidence="12">
    <location>
        <begin position="537"/>
        <end position="564"/>
    </location>
</feature>
<feature type="domain" description="SEC7" evidence="14">
    <location>
        <begin position="611"/>
        <end position="775"/>
    </location>
</feature>
<keyword evidence="8" id="KW-0687">Ribonucleoprotein</keyword>
<feature type="compositionally biased region" description="Polar residues" evidence="12">
    <location>
        <begin position="423"/>
        <end position="435"/>
    </location>
</feature>
<evidence type="ECO:0000256" key="12">
    <source>
        <dbReference type="SAM" id="MobiDB-lite"/>
    </source>
</evidence>
<feature type="region of interest" description="Disordered" evidence="12">
    <location>
        <begin position="226"/>
        <end position="287"/>
    </location>
</feature>
<dbReference type="GO" id="GO:0032012">
    <property type="term" value="P:regulation of ARF protein signal transduction"/>
    <property type="evidence" value="ECO:0007669"/>
    <property type="project" value="InterPro"/>
</dbReference>
<name>A0A2R6NJ94_9APHY</name>
<dbReference type="STRING" id="98765.A0A2R6NJ94"/>
<evidence type="ECO:0000256" key="11">
    <source>
        <dbReference type="ARBA" id="ARBA00070085"/>
    </source>
</evidence>
<feature type="compositionally biased region" description="Polar residues" evidence="12">
    <location>
        <begin position="351"/>
        <end position="362"/>
    </location>
</feature>
<dbReference type="InterPro" id="IPR010920">
    <property type="entry name" value="LSM_dom_sf"/>
</dbReference>
<feature type="compositionally biased region" description="Polar residues" evidence="12">
    <location>
        <begin position="1472"/>
        <end position="1506"/>
    </location>
</feature>
<keyword evidence="7" id="KW-0539">Nucleus</keyword>
<dbReference type="Pfam" id="PF15410">
    <property type="entry name" value="PH_9"/>
    <property type="match status" value="1"/>
</dbReference>
<dbReference type="GO" id="GO:0005685">
    <property type="term" value="C:U1 snRNP"/>
    <property type="evidence" value="ECO:0007669"/>
    <property type="project" value="UniProtKB-ARBA"/>
</dbReference>
<dbReference type="OrthoDB" id="430364at2759"/>
<dbReference type="InterPro" id="IPR047575">
    <property type="entry name" value="Sm"/>
</dbReference>
<feature type="region of interest" description="Disordered" evidence="12">
    <location>
        <begin position="596"/>
        <end position="626"/>
    </location>
</feature>
<evidence type="ECO:0000256" key="10">
    <source>
        <dbReference type="ARBA" id="ARBA00058057"/>
    </source>
</evidence>
<dbReference type="GO" id="GO:0000398">
    <property type="term" value="P:mRNA splicing, via spliceosome"/>
    <property type="evidence" value="ECO:0007669"/>
    <property type="project" value="UniProtKB-ARBA"/>
</dbReference>
<feature type="region of interest" description="Disordered" evidence="12">
    <location>
        <begin position="1081"/>
        <end position="1128"/>
    </location>
</feature>
<protein>
    <recommendedName>
        <fullName evidence="11">Small nuclear ribonucleoprotein Sm D2</fullName>
    </recommendedName>
    <alternativeName>
        <fullName evidence="9">snRNP core protein D2</fullName>
    </alternativeName>
</protein>
<dbReference type="CDD" id="cd01720">
    <property type="entry name" value="Sm_D2"/>
    <property type="match status" value="1"/>
</dbReference>
<comment type="subcellular location">
    <subcellularLocation>
        <location evidence="2">Cytoplasm</location>
        <location evidence="2">Cytosol</location>
    </subcellularLocation>
    <subcellularLocation>
        <location evidence="1">Nucleus</location>
    </subcellularLocation>
</comment>
<dbReference type="GO" id="GO:0005682">
    <property type="term" value="C:U5 snRNP"/>
    <property type="evidence" value="ECO:0007669"/>
    <property type="project" value="UniProtKB-ARBA"/>
</dbReference>
<dbReference type="PROSITE" id="PS50190">
    <property type="entry name" value="SEC7"/>
    <property type="match status" value="1"/>
</dbReference>
<dbReference type="FunFam" id="2.30.30.100:FF:000018">
    <property type="entry name" value="Small nuclear ribonucleoprotein Sm D2"/>
    <property type="match status" value="1"/>
</dbReference>
<evidence type="ECO:0000256" key="5">
    <source>
        <dbReference type="ARBA" id="ARBA00022664"/>
    </source>
</evidence>
<evidence type="ECO:0000256" key="9">
    <source>
        <dbReference type="ARBA" id="ARBA00033125"/>
    </source>
</evidence>
<dbReference type="PROSITE" id="PS52002">
    <property type="entry name" value="SM"/>
    <property type="match status" value="1"/>
</dbReference>
<keyword evidence="6" id="KW-0508">mRNA splicing</keyword>
<feature type="domain" description="Sm" evidence="15">
    <location>
        <begin position="30"/>
        <end position="112"/>
    </location>
</feature>
<dbReference type="InterPro" id="IPR041681">
    <property type="entry name" value="PH_9"/>
</dbReference>
<dbReference type="GO" id="GO:0000974">
    <property type="term" value="C:Prp19 complex"/>
    <property type="evidence" value="ECO:0007669"/>
    <property type="project" value="UniProtKB-ARBA"/>
</dbReference>
<evidence type="ECO:0000256" key="8">
    <source>
        <dbReference type="ARBA" id="ARBA00023274"/>
    </source>
</evidence>
<dbReference type="InterPro" id="IPR011993">
    <property type="entry name" value="PH-like_dom_sf"/>
</dbReference>
<dbReference type="GO" id="GO:0005829">
    <property type="term" value="C:cytosol"/>
    <property type="evidence" value="ECO:0007669"/>
    <property type="project" value="UniProtKB-SubCell"/>
</dbReference>
<dbReference type="InterPro" id="IPR027248">
    <property type="entry name" value="Sm_D2"/>
</dbReference>
<evidence type="ECO:0000259" key="14">
    <source>
        <dbReference type="PROSITE" id="PS50190"/>
    </source>
</evidence>
<feature type="region of interest" description="Disordered" evidence="12">
    <location>
        <begin position="1165"/>
        <end position="1187"/>
    </location>
</feature>
<keyword evidence="4" id="KW-0963">Cytoplasm</keyword>
<evidence type="ECO:0000256" key="4">
    <source>
        <dbReference type="ARBA" id="ARBA00022490"/>
    </source>
</evidence>
<dbReference type="GO" id="GO:0005681">
    <property type="term" value="C:spliceosomal complex"/>
    <property type="evidence" value="ECO:0007669"/>
    <property type="project" value="UniProtKB-ARBA"/>
</dbReference>
<evidence type="ECO:0000256" key="7">
    <source>
        <dbReference type="ARBA" id="ARBA00023242"/>
    </source>
</evidence>
<keyword evidence="5" id="KW-0507">mRNA processing</keyword>
<feature type="compositionally biased region" description="Basic and acidic residues" evidence="12">
    <location>
        <begin position="1416"/>
        <end position="1425"/>
    </location>
</feature>
<feature type="compositionally biased region" description="Pro residues" evidence="12">
    <location>
        <begin position="141"/>
        <end position="158"/>
    </location>
</feature>
<feature type="region of interest" description="Disordered" evidence="12">
    <location>
        <begin position="1330"/>
        <end position="1441"/>
    </location>
</feature>
<dbReference type="Gene3D" id="1.10.1000.11">
    <property type="entry name" value="Arf Nucleotide-binding Site Opener,domain 2"/>
    <property type="match status" value="1"/>
</dbReference>
<sequence>MSQYVHVPKSELDEAQLRALEEHEISQGPLSVLQQAVRNHAQVLISLRNNKKLLARVKAFDRHSNMVLENVKEMWTEVPKGKNKKPVNKDRFISKMFLRGDSVILNDDSQHLIGGMVGLFHLGNKASPSRTARSSSSTRPLTPPPPPYGQNGPHPPPVFASETTTTTTHVVTTTTLTTTHFFSLPLWRRRAQQSATLNNPAPDTGANQAADELGTIHSVSTPAVLMRDKDLPPTPPSDGESLASCSRRTAQYADRDAADDSRTSIHVSRSSSAQRLPPSTHSEPVAGPTATLARVALGLGLPPLMLDPSLGSAESSSDINTVSFVASPITAPVPVPRASSSSMRRAKSFQKDTSIPAGTSHSEFTERRRTRGFSLGPLQLGSEEKGKEKEPERKSLSRKGSFWSRKRNDSRTPTPAVPLPSEQYLQRPSLPSLQPVSPFRIDTDHQSSSLRPDDPNAPHASELRRRHSERTASQAEKSPPHTPSQPTSPKSSHLLRRPQSKRPQTADSAGSPRAVSSFFPSPTSASSLSSGPILTPPGQNNESVSPISPVPQITTSRPRSQTNPPFLHRLSMNLFGPSSTPSPVNGSAIMDDLHTTASPRTSMSSGSRLSVSRPSPKVSVEIPRPRHEEESPEVYLERLLEAVSKAEVATVLASSADEFHAHALRSYISRFNFSGDPLDVALRRLLMDVGLPKETQQIDRVIEAFAACYRYRHPQLFTSDDHPYVLAFSLIMLHTDAFNKSNKRKMSKADYVKNTRLPGVPAEVLDCFYDNIVFAPFIFIEDPLDVNGQRGLLPDGPSRRLSTLNAPSPGGLNGSGSTLLGKTSKIDPYYLITRNLLDDLRVDVRSYVPPASPYYYLGTAGPWDEDKLLQSFATANVVELASENRYLSAPWFGLNVGGGPASIAMSAAPTYPPIVPIVASLKVTKVGLLFRKDEVLEGGRKASSRKWKEMSVLLTGSQLLFSRDPTWAGAVQAQSDPTNGQVSFPHGLVPRPDELLSVKDAVAVYDRSYTKYDNTLRLALPDGRHFLFKAKDDREMNEWIACINYASAFKTAGVRMRSLGMSGQDIELTGQAAAVSHLRDLQQKEKPTMSPRIRSYGRPSTDVEQIVDGPTSPTSDPDEPTTPPMENSSRLFKATFDQVKADLASGNWQSLDAMSLHSSGRPRAYSLESTLNSPTSPASKTQENGERLRLSSRAQIIRSKVHDLDTRLALQQSQLDSDMRFVQNMAVLTPFQRATRDRLQLAVQNVAKRVMQVRLDLEKLKCHRDVLSKDLAAEERDWQRTKNMALRAATEKLQVERKQSLPRMTLSMYMDEVNDPVSSPIDIPRNSEMADSLQTEASATALSRSAPEYHTDWTSYSPDDQRQTLPVGDTSHILDSPTATVLSKTSPSRPPSFPDSPRPSQLSTQSSIESTIGTPDEGRTSEDKFYSAPETPEEQAEEWNKTRAAKRVSLVRLPSDLRMTALFGRHARTGSEVVSSDASTITPSTRSNRSASSPTSPFGRTNSTVDNVAMLDL</sequence>
<dbReference type="SUPFAM" id="SSF48425">
    <property type="entry name" value="Sec7 domain"/>
    <property type="match status" value="1"/>
</dbReference>
<evidence type="ECO:0000259" key="13">
    <source>
        <dbReference type="PROSITE" id="PS50003"/>
    </source>
</evidence>
<dbReference type="InterPro" id="IPR001849">
    <property type="entry name" value="PH_domain"/>
</dbReference>
<keyword evidence="17" id="KW-1185">Reference proteome</keyword>
<feature type="compositionally biased region" description="Low complexity" evidence="12">
    <location>
        <begin position="516"/>
        <end position="530"/>
    </location>
</feature>
<dbReference type="GO" id="GO:0003723">
    <property type="term" value="F:RNA binding"/>
    <property type="evidence" value="ECO:0007669"/>
    <property type="project" value="InterPro"/>
</dbReference>